<evidence type="ECO:0000259" key="4">
    <source>
        <dbReference type="SMART" id="SM01217"/>
    </source>
</evidence>
<dbReference type="InterPro" id="IPR013783">
    <property type="entry name" value="Ig-like_fold"/>
</dbReference>
<reference evidence="5 6" key="1">
    <citation type="submission" date="2014-09" db="EMBL/GenBank/DDBJ databases">
        <title>Using Illumina technology Improving SMRT sequencing Genome Assembly by RASTools.</title>
        <authorList>
            <person name="Zhou Y."/>
            <person name="Ma T."/>
            <person name="Liu T."/>
        </authorList>
    </citation>
    <scope>NUCLEOTIDE SEQUENCE [LARGE SCALE GENOMIC DNA]</scope>
    <source>
        <strain evidence="5 6">ATCC 55669</strain>
    </source>
</reference>
<dbReference type="Proteomes" id="UP000033200">
    <property type="component" value="Chromosome"/>
</dbReference>
<dbReference type="InterPro" id="IPR036962">
    <property type="entry name" value="Glyco_hydro_3_N_sf"/>
</dbReference>
<sequence length="743" mass="78106">MRALLLATTMLVGALAGPSGPVTAAAPVAASAWQDKTLSADRRAELLVQAMTEDEKLAVVTGFFGTQQDWNSFRDPQARPQSAGFVPGVPRLGFTPQWQADAGSGVATQGEAPPALERTALPSGILSAATWDPAVAMAGGRMVGAEARASGFNVQLAGGVNLAREPGNGRNFEYGGEDPWLAGTMVGAFMKGIQSNRIVTTVKHFALNDQETGRSTVDVAIDEGAARTSDLLAFQIAIERGDPGSVMCSYNLVNGKHACQNDWLLNRVLKGDWGYKGYVMSDWGAQHDTVENALGGLDQETGVSNKDNYVWRDKLKAAIASGKVPIAAFDDKVRRIARALIVSGAVDDPVTPGPIDFAAHAVVAQTAAENGIVLLKNEGGILPLTRAAKRILVVGGHADVGVLSGGGSAQVYAPGGNAVRGLGPKSWPGPIVYDKSSPLAAIKAERPDATVDYDPGTDPAASAAKARNADVVIVFATQWTAESLDFPLSLPDDQDGLIGAVAKANRNTIVVLETGGAVAMPWIADVRGVVESWYPGSRGGPAIARILSGAVNPSGHLPITFPATPDQYPRPTIAGKGLPDKQIFGVRYAEGAAVGYKWIDRTGARPLFPFGFGLSYGRFDHGGLTARTVAGDLQVGFTLRNTGTIPGQALGQVYVASPDGTWEAPKRLAGYAKAALRPGRSEQRTVTVDPRLLATWDETRHQWHVAPGRYTVMLATSAADIKQRVTVTLPERWLPVGPATSAR</sequence>
<dbReference type="RefSeq" id="WP_038665629.1">
    <property type="nucleotide sequence ID" value="NZ_CP009571.1"/>
</dbReference>
<proteinExistence type="inferred from homology"/>
<keyword evidence="6" id="KW-1185">Reference proteome</keyword>
<dbReference type="PANTHER" id="PTHR42715">
    <property type="entry name" value="BETA-GLUCOSIDASE"/>
    <property type="match status" value="1"/>
</dbReference>
<dbReference type="PANTHER" id="PTHR42715:SF10">
    <property type="entry name" value="BETA-GLUCOSIDASE"/>
    <property type="match status" value="1"/>
</dbReference>
<dbReference type="SUPFAM" id="SSF51445">
    <property type="entry name" value="(Trans)glycosidases"/>
    <property type="match status" value="1"/>
</dbReference>
<dbReference type="InterPro" id="IPR002772">
    <property type="entry name" value="Glyco_hydro_3_C"/>
</dbReference>
<gene>
    <name evidence="5" type="ORF">MC45_16815</name>
</gene>
<dbReference type="InterPro" id="IPR050288">
    <property type="entry name" value="Cellulose_deg_GH3"/>
</dbReference>
<dbReference type="InterPro" id="IPR036881">
    <property type="entry name" value="Glyco_hydro_3_C_sf"/>
</dbReference>
<evidence type="ECO:0000256" key="2">
    <source>
        <dbReference type="ARBA" id="ARBA00022801"/>
    </source>
</evidence>
<dbReference type="Gene3D" id="3.40.50.1700">
    <property type="entry name" value="Glycoside hydrolase family 3 C-terminal domain"/>
    <property type="match status" value="1"/>
</dbReference>
<evidence type="ECO:0000256" key="3">
    <source>
        <dbReference type="SAM" id="SignalP"/>
    </source>
</evidence>
<dbReference type="AlphaFoldDB" id="A0A097EJK4"/>
<dbReference type="SMART" id="SM01217">
    <property type="entry name" value="Fn3_like"/>
    <property type="match status" value="1"/>
</dbReference>
<dbReference type="HOGENOM" id="CLU_004542_4_1_5"/>
<dbReference type="InterPro" id="IPR001764">
    <property type="entry name" value="Glyco_hydro_3_N"/>
</dbReference>
<dbReference type="Gene3D" id="3.20.20.300">
    <property type="entry name" value="Glycoside hydrolase, family 3, N-terminal domain"/>
    <property type="match status" value="1"/>
</dbReference>
<evidence type="ECO:0000313" key="6">
    <source>
        <dbReference type="Proteomes" id="UP000033200"/>
    </source>
</evidence>
<keyword evidence="3" id="KW-0732">Signal</keyword>
<dbReference type="PRINTS" id="PR00133">
    <property type="entry name" value="GLHYDRLASE3"/>
</dbReference>
<feature type="domain" description="Fibronectin type III-like" evidence="4">
    <location>
        <begin position="649"/>
        <end position="718"/>
    </location>
</feature>
<dbReference type="SUPFAM" id="SSF52279">
    <property type="entry name" value="Beta-D-glucan exohydrolase, C-terminal domain"/>
    <property type="match status" value="1"/>
</dbReference>
<dbReference type="Gene3D" id="2.60.40.10">
    <property type="entry name" value="Immunoglobulins"/>
    <property type="match status" value="1"/>
</dbReference>
<dbReference type="GO" id="GO:0004553">
    <property type="term" value="F:hydrolase activity, hydrolyzing O-glycosyl compounds"/>
    <property type="evidence" value="ECO:0007669"/>
    <property type="project" value="InterPro"/>
</dbReference>
<feature type="chain" id="PRO_5001930030" evidence="3">
    <location>
        <begin position="25"/>
        <end position="743"/>
    </location>
</feature>
<dbReference type="KEGG" id="stax:MC45_16815"/>
<dbReference type="Pfam" id="PF01915">
    <property type="entry name" value="Glyco_hydro_3_C"/>
    <property type="match status" value="1"/>
</dbReference>
<name>A0A097EJK4_9SPHN</name>
<dbReference type="Pfam" id="PF14310">
    <property type="entry name" value="Fn3-like"/>
    <property type="match status" value="1"/>
</dbReference>
<keyword evidence="2" id="KW-0378">Hydrolase</keyword>
<dbReference type="Pfam" id="PF00933">
    <property type="entry name" value="Glyco_hydro_3"/>
    <property type="match status" value="1"/>
</dbReference>
<dbReference type="InterPro" id="IPR017853">
    <property type="entry name" value="GH"/>
</dbReference>
<dbReference type="EMBL" id="CP009571">
    <property type="protein sequence ID" value="AIT07742.1"/>
    <property type="molecule type" value="Genomic_DNA"/>
</dbReference>
<dbReference type="InterPro" id="IPR026891">
    <property type="entry name" value="Fn3-like"/>
</dbReference>
<comment type="similarity">
    <text evidence="1">Belongs to the glycosyl hydrolase 3 family.</text>
</comment>
<organism evidence="5 6">
    <name type="scientific">Sphingomonas taxi</name>
    <dbReference type="NCBI Taxonomy" id="1549858"/>
    <lineage>
        <taxon>Bacteria</taxon>
        <taxon>Pseudomonadati</taxon>
        <taxon>Pseudomonadota</taxon>
        <taxon>Alphaproteobacteria</taxon>
        <taxon>Sphingomonadales</taxon>
        <taxon>Sphingomonadaceae</taxon>
        <taxon>Sphingomonas</taxon>
    </lineage>
</organism>
<dbReference type="eggNOG" id="COG1472">
    <property type="taxonomic scope" value="Bacteria"/>
</dbReference>
<dbReference type="GO" id="GO:0005975">
    <property type="term" value="P:carbohydrate metabolic process"/>
    <property type="evidence" value="ECO:0007669"/>
    <property type="project" value="InterPro"/>
</dbReference>
<evidence type="ECO:0000313" key="5">
    <source>
        <dbReference type="EMBL" id="AIT07742.1"/>
    </source>
</evidence>
<dbReference type="STRING" id="1549858.MC45_16815"/>
<feature type="signal peptide" evidence="3">
    <location>
        <begin position="1"/>
        <end position="24"/>
    </location>
</feature>
<accession>A0A097EJK4</accession>
<protein>
    <submittedName>
        <fullName evidence="5">Beta-glucosidase</fullName>
    </submittedName>
</protein>
<evidence type="ECO:0000256" key="1">
    <source>
        <dbReference type="ARBA" id="ARBA00005336"/>
    </source>
</evidence>